<accession>A0A417ZFY5</accession>
<dbReference type="AlphaFoldDB" id="A0A417ZFY5"/>
<sequence length="278" mass="30935">MGEIGEKLRSARLERGYTIDDLQKKTKIQKRYLVAIEEEKFDQLPGDFYVRAFVKQYAESVGLDSKALLQEFGDEIPQVQPEEVQPETPKPKKETLWNSIRNHLPQISILAVVVVIVCLIGLVMAKVHSQNAHQIPKTTQVETKKPTTHKSTKAKKKADTTKKAPASEQQLKIKADNKQTDSFVVTNWQSASAHNLRLTATNADAWITVNTGDEGQTLWQGVVNAGSSHDVDLQADVQKISIKTGNAASTEIYLNDVQLPVSEHQVGTVHTYTLSIKE</sequence>
<keyword evidence="2" id="KW-0472">Membrane</keyword>
<reference evidence="4 5" key="1">
    <citation type="submission" date="2018-07" db="EMBL/GenBank/DDBJ databases">
        <title>Genome sequences of six Lactobacillus spp. isolated from bumble bee guts.</title>
        <authorList>
            <person name="Motta E.V.S."/>
            <person name="Moran N.A."/>
        </authorList>
    </citation>
    <scope>NUCLEOTIDE SEQUENCE [LARGE SCALE GENOMIC DNA]</scope>
    <source>
        <strain evidence="4 5">BI-1.1</strain>
    </source>
</reference>
<dbReference type="OrthoDB" id="9797543at2"/>
<dbReference type="Pfam" id="PF13413">
    <property type="entry name" value="HTH_25"/>
    <property type="match status" value="1"/>
</dbReference>
<dbReference type="CDD" id="cd00093">
    <property type="entry name" value="HTH_XRE"/>
    <property type="match status" value="1"/>
</dbReference>
<feature type="region of interest" description="Disordered" evidence="1">
    <location>
        <begin position="133"/>
        <end position="172"/>
    </location>
</feature>
<evidence type="ECO:0000259" key="3">
    <source>
        <dbReference type="Pfam" id="PF13464"/>
    </source>
</evidence>
<evidence type="ECO:0000256" key="2">
    <source>
        <dbReference type="SAM" id="Phobius"/>
    </source>
</evidence>
<dbReference type="InterPro" id="IPR050400">
    <property type="entry name" value="Bact_Cytoskel_RodZ"/>
</dbReference>
<organism evidence="4 5">
    <name type="scientific">Bombilactobacillus bombi</name>
    <dbReference type="NCBI Taxonomy" id="1303590"/>
    <lineage>
        <taxon>Bacteria</taxon>
        <taxon>Bacillati</taxon>
        <taxon>Bacillota</taxon>
        <taxon>Bacilli</taxon>
        <taxon>Lactobacillales</taxon>
        <taxon>Lactobacillaceae</taxon>
        <taxon>Bombilactobacillus</taxon>
    </lineage>
</organism>
<dbReference type="SUPFAM" id="SSF47413">
    <property type="entry name" value="lambda repressor-like DNA-binding domains"/>
    <property type="match status" value="1"/>
</dbReference>
<dbReference type="Proteomes" id="UP000284109">
    <property type="component" value="Unassembled WGS sequence"/>
</dbReference>
<dbReference type="Pfam" id="PF13464">
    <property type="entry name" value="RodZ_C"/>
    <property type="match status" value="1"/>
</dbReference>
<feature type="compositionally biased region" description="Basic residues" evidence="1">
    <location>
        <begin position="146"/>
        <end position="156"/>
    </location>
</feature>
<dbReference type="Gene3D" id="1.10.260.40">
    <property type="entry name" value="lambda repressor-like DNA-binding domains"/>
    <property type="match status" value="1"/>
</dbReference>
<comment type="caution">
    <text evidence="4">The sequence shown here is derived from an EMBL/GenBank/DDBJ whole genome shotgun (WGS) entry which is preliminary data.</text>
</comment>
<dbReference type="InterPro" id="IPR001387">
    <property type="entry name" value="Cro/C1-type_HTH"/>
</dbReference>
<evidence type="ECO:0000313" key="5">
    <source>
        <dbReference type="Proteomes" id="UP000284109"/>
    </source>
</evidence>
<proteinExistence type="predicted"/>
<feature type="domain" description="Cytoskeleton protein RodZ-like C-terminal" evidence="3">
    <location>
        <begin position="198"/>
        <end position="271"/>
    </location>
</feature>
<protein>
    <submittedName>
        <fullName evidence="4">DUF4115 domain-containing protein</fullName>
    </submittedName>
</protein>
<dbReference type="RefSeq" id="WP_118902606.1">
    <property type="nucleotide sequence ID" value="NZ_JBHLWZ010000010.1"/>
</dbReference>
<evidence type="ECO:0000313" key="4">
    <source>
        <dbReference type="EMBL" id="RHW50151.1"/>
    </source>
</evidence>
<dbReference type="PANTHER" id="PTHR34475:SF1">
    <property type="entry name" value="CYTOSKELETON PROTEIN RODZ"/>
    <property type="match status" value="1"/>
</dbReference>
<keyword evidence="2" id="KW-0812">Transmembrane</keyword>
<keyword evidence="2" id="KW-1133">Transmembrane helix</keyword>
<gene>
    <name evidence="4" type="ORF">DS831_08315</name>
</gene>
<dbReference type="PANTHER" id="PTHR34475">
    <property type="match status" value="1"/>
</dbReference>
<dbReference type="EMBL" id="QOCR01000004">
    <property type="protein sequence ID" value="RHW50151.1"/>
    <property type="molecule type" value="Genomic_DNA"/>
</dbReference>
<dbReference type="InterPro" id="IPR025194">
    <property type="entry name" value="RodZ-like_C"/>
</dbReference>
<evidence type="ECO:0000256" key="1">
    <source>
        <dbReference type="SAM" id="MobiDB-lite"/>
    </source>
</evidence>
<dbReference type="InterPro" id="IPR010982">
    <property type="entry name" value="Lambda_DNA-bd_dom_sf"/>
</dbReference>
<name>A0A417ZFY5_9LACO</name>
<feature type="transmembrane region" description="Helical" evidence="2">
    <location>
        <begin position="107"/>
        <end position="125"/>
    </location>
</feature>
<dbReference type="GO" id="GO:0003677">
    <property type="term" value="F:DNA binding"/>
    <property type="evidence" value="ECO:0007669"/>
    <property type="project" value="InterPro"/>
</dbReference>
<keyword evidence="5" id="KW-1185">Reference proteome</keyword>